<evidence type="ECO:0000313" key="1">
    <source>
        <dbReference type="EMBL" id="OSQ50098.1"/>
    </source>
</evidence>
<sequence length="88" mass="9414">MKNLARVDTVVVGIVRQIWRVKVLAGRRHATFPVGSNDCVLTADARSGSIFKQLQIGPMVVTRGDHHDMAAIAFAFSNAFFGGSGPAC</sequence>
<reference evidence="1 2" key="1">
    <citation type="submission" date="2014-03" db="EMBL/GenBank/DDBJ databases">
        <title>The draft genome sequence of Thalassospira alkalitolerans JCM 18968.</title>
        <authorList>
            <person name="Lai Q."/>
            <person name="Shao Z."/>
        </authorList>
    </citation>
    <scope>NUCLEOTIDE SEQUENCE [LARGE SCALE GENOMIC DNA]</scope>
    <source>
        <strain evidence="1 2">JCM 18968</strain>
    </source>
</reference>
<accession>A0A1Y2LGW6</accession>
<dbReference type="AlphaFoldDB" id="A0A1Y2LGW6"/>
<organism evidence="1 2">
    <name type="scientific">Thalassospira alkalitolerans</name>
    <dbReference type="NCBI Taxonomy" id="1293890"/>
    <lineage>
        <taxon>Bacteria</taxon>
        <taxon>Pseudomonadati</taxon>
        <taxon>Pseudomonadota</taxon>
        <taxon>Alphaproteobacteria</taxon>
        <taxon>Rhodospirillales</taxon>
        <taxon>Thalassospiraceae</taxon>
        <taxon>Thalassospira</taxon>
    </lineage>
</organism>
<protein>
    <submittedName>
        <fullName evidence="1">Uncharacterized protein</fullName>
    </submittedName>
</protein>
<evidence type="ECO:0000313" key="2">
    <source>
        <dbReference type="Proteomes" id="UP000193396"/>
    </source>
</evidence>
<dbReference type="EMBL" id="JFKB01000001">
    <property type="protein sequence ID" value="OSQ50098.1"/>
    <property type="molecule type" value="Genomic_DNA"/>
</dbReference>
<name>A0A1Y2LGW6_9PROT</name>
<proteinExistence type="predicted"/>
<comment type="caution">
    <text evidence="1">The sequence shown here is derived from an EMBL/GenBank/DDBJ whole genome shotgun (WGS) entry which is preliminary data.</text>
</comment>
<keyword evidence="2" id="KW-1185">Reference proteome</keyword>
<dbReference type="Proteomes" id="UP000193396">
    <property type="component" value="Unassembled WGS sequence"/>
</dbReference>
<gene>
    <name evidence="1" type="ORF">TALK_00955</name>
</gene>
<dbReference type="STRING" id="1293890.TALK_00955"/>